<dbReference type="Proteomes" id="UP000296468">
    <property type="component" value="Chromosome"/>
</dbReference>
<evidence type="ECO:0000259" key="1">
    <source>
        <dbReference type="Pfam" id="PF00881"/>
    </source>
</evidence>
<dbReference type="PANTHER" id="PTHR43745:SF2">
    <property type="entry name" value="NITROREDUCTASE MJ1384-RELATED"/>
    <property type="match status" value="1"/>
</dbReference>
<feature type="domain" description="Nitroreductase" evidence="1">
    <location>
        <begin position="150"/>
        <end position="340"/>
    </location>
</feature>
<evidence type="ECO:0000313" key="2">
    <source>
        <dbReference type="EMBL" id="QBZ92409.1"/>
    </source>
</evidence>
<dbReference type="InterPro" id="IPR000415">
    <property type="entry name" value="Nitroreductase-like"/>
</dbReference>
<protein>
    <submittedName>
        <fullName evidence="2">SagB/ThcOx family dehydrogenase</fullName>
    </submittedName>
</protein>
<dbReference type="CDD" id="cd02142">
    <property type="entry name" value="McbC_SagB-like_oxidoreductase"/>
    <property type="match status" value="1"/>
</dbReference>
<dbReference type="SUPFAM" id="SSF55469">
    <property type="entry name" value="FMN-dependent nitroreductase-like"/>
    <property type="match status" value="1"/>
</dbReference>
<dbReference type="Pfam" id="PF00881">
    <property type="entry name" value="Nitroreductase"/>
    <property type="match status" value="1"/>
</dbReference>
<dbReference type="KEGG" id="pvk:EPZ47_28210"/>
<dbReference type="InterPro" id="IPR029479">
    <property type="entry name" value="Nitroreductase"/>
</dbReference>
<evidence type="ECO:0000313" key="3">
    <source>
        <dbReference type="Proteomes" id="UP000296468"/>
    </source>
</evidence>
<dbReference type="AlphaFoldDB" id="A0A4P7PN94"/>
<dbReference type="InterPro" id="IPR020051">
    <property type="entry name" value="SagB-type_dehydrogenase"/>
</dbReference>
<dbReference type="InterPro" id="IPR052544">
    <property type="entry name" value="Bacteriocin_Proc_Enz"/>
</dbReference>
<accession>A0A4P7PN94</accession>
<dbReference type="EMBL" id="CP035088">
    <property type="protein sequence ID" value="QBZ92409.1"/>
    <property type="molecule type" value="Genomic_DNA"/>
</dbReference>
<name>A0A4P7PN94_9PSED</name>
<dbReference type="GO" id="GO:0016491">
    <property type="term" value="F:oxidoreductase activity"/>
    <property type="evidence" value="ECO:0007669"/>
    <property type="project" value="InterPro"/>
</dbReference>
<gene>
    <name evidence="2" type="ORF">EPZ47_28210</name>
</gene>
<sequence length="361" mass="40523">MYINPNLFILARPPHQVVWNYEHHTQFELELNYSSRLAQLISDPSQFDTDNPIDIDFVNADILVVAPKEPIEWKWDELSRIFHIGTKNIPCERVPQDVNEWAPLYLQHCNDVLSSPTPPARLKTYPVERIALAPCSLVDLQDVSLAQTLVSRSTSRAFSEHAISIGQVSTLLYLTLGYLDERSCVHMPTNHRDALSARRSSPSGGGLNACEGYLYVRNVTGLEAGVYAYHPDEHALSLVRPLPDTPLGQLLCGQHFINPLPFGLFITSRFDKLWWKYEHSRAYRMAFVETGHVSQAFLMVATALGLNTWLTGALADRQVECLLGLEDTPEQPLFFVGCGHGDGQVHCNELMALVNRQDSGT</sequence>
<dbReference type="Gene3D" id="3.40.109.10">
    <property type="entry name" value="NADH Oxidase"/>
    <property type="match status" value="1"/>
</dbReference>
<organism evidence="2 3">
    <name type="scientific">Pseudomonas viciae</name>
    <dbReference type="NCBI Taxonomy" id="2505979"/>
    <lineage>
        <taxon>Bacteria</taxon>
        <taxon>Pseudomonadati</taxon>
        <taxon>Pseudomonadota</taxon>
        <taxon>Gammaproteobacteria</taxon>
        <taxon>Pseudomonadales</taxon>
        <taxon>Pseudomonadaceae</taxon>
        <taxon>Pseudomonas</taxon>
    </lineage>
</organism>
<dbReference type="RefSeq" id="WP_135847646.1">
    <property type="nucleotide sequence ID" value="NZ_CP035088.1"/>
</dbReference>
<reference evidence="2 3" key="1">
    <citation type="journal article" date="2019" name="Front. Microbiol.">
        <title>In silico and Genetic Analyses of Cyclic Lipopeptide Synthetic Gene Clusters in Pseudomonas sp. 11K1.</title>
        <authorList>
            <person name="Zhao H."/>
            <person name="Liu Y.P."/>
            <person name="Zhang L.Q."/>
        </authorList>
    </citation>
    <scope>NUCLEOTIDE SEQUENCE [LARGE SCALE GENOMIC DNA]</scope>
    <source>
        <strain evidence="2 3">11K1</strain>
    </source>
</reference>
<dbReference type="NCBIfam" id="TIGR03605">
    <property type="entry name" value="antibiot_sagB"/>
    <property type="match status" value="1"/>
</dbReference>
<proteinExistence type="predicted"/>
<dbReference type="OrthoDB" id="3723182at2"/>
<dbReference type="PANTHER" id="PTHR43745">
    <property type="entry name" value="NITROREDUCTASE MJ1384-RELATED"/>
    <property type="match status" value="1"/>
</dbReference>